<dbReference type="GO" id="GO:0005886">
    <property type="term" value="C:plasma membrane"/>
    <property type="evidence" value="ECO:0007669"/>
    <property type="project" value="UniProtKB-SubCell"/>
</dbReference>
<keyword evidence="3" id="KW-1003">Cell membrane</keyword>
<accession>A0A399RR67</accession>
<evidence type="ECO:0000256" key="2">
    <source>
        <dbReference type="ARBA" id="ARBA00006679"/>
    </source>
</evidence>
<evidence type="ECO:0000256" key="7">
    <source>
        <dbReference type="SAM" id="Phobius"/>
    </source>
</evidence>
<feature type="transmembrane region" description="Helical" evidence="7">
    <location>
        <begin position="112"/>
        <end position="131"/>
    </location>
</feature>
<protein>
    <submittedName>
        <fullName evidence="8">DoxX family membrane protein</fullName>
    </submittedName>
</protein>
<dbReference type="Pfam" id="PF02635">
    <property type="entry name" value="DsrE"/>
    <property type="match status" value="1"/>
</dbReference>
<keyword evidence="5 7" id="KW-1133">Transmembrane helix</keyword>
<evidence type="ECO:0000256" key="1">
    <source>
        <dbReference type="ARBA" id="ARBA00004651"/>
    </source>
</evidence>
<comment type="similarity">
    <text evidence="2">Belongs to the DoxX family.</text>
</comment>
<dbReference type="PANTHER" id="PTHR33452">
    <property type="entry name" value="OXIDOREDUCTASE CATD-RELATED"/>
    <property type="match status" value="1"/>
</dbReference>
<sequence>MDTSFYQKLSFLVLRIMSSFIFIAAGFNHLVHTAGAAARLQQSELSQLATWMAPAETLVILSGTGLLLGGVALLLGFKTRLAALLLLAILVPITVTVQLTNPEGLGPMFKNIAIAGSLVFFSLNGALYFGLDQVLRQNSRQIVPMSKEKLGAVLALSLVGVFSSCATTSSATQALAAQSQALAAHKYAVLISQPSHLKAAVNTAGTITAESTYKRENFVIMACGKSVEAFVKGGDMAEAIDAGRKAGVTYRVCGMSMKKFELDKSMLVDGVEVVPNGLTHMFDLQLQGYHTVEL</sequence>
<feature type="transmembrane region" description="Helical" evidence="7">
    <location>
        <begin position="12"/>
        <end position="31"/>
    </location>
</feature>
<dbReference type="InterPro" id="IPR032808">
    <property type="entry name" value="DoxX"/>
</dbReference>
<evidence type="ECO:0000256" key="6">
    <source>
        <dbReference type="ARBA" id="ARBA00023136"/>
    </source>
</evidence>
<dbReference type="Gene3D" id="3.40.1260.10">
    <property type="entry name" value="DsrEFH-like"/>
    <property type="match status" value="1"/>
</dbReference>
<gene>
    <name evidence="8" type="ORF">D1627_14855</name>
</gene>
<dbReference type="Pfam" id="PF07681">
    <property type="entry name" value="DoxX"/>
    <property type="match status" value="1"/>
</dbReference>
<reference evidence="9" key="1">
    <citation type="submission" date="2018-08" db="EMBL/GenBank/DDBJ databases">
        <title>Mucilaginibacter sp. MYSH2.</title>
        <authorList>
            <person name="Seo T."/>
        </authorList>
    </citation>
    <scope>NUCLEOTIDE SEQUENCE [LARGE SCALE GENOMIC DNA]</scope>
    <source>
        <strain evidence="9">KIRAN</strain>
    </source>
</reference>
<evidence type="ECO:0000313" key="8">
    <source>
        <dbReference type="EMBL" id="RIJ34206.1"/>
    </source>
</evidence>
<dbReference type="OrthoDB" id="7425328at2"/>
<dbReference type="InterPro" id="IPR027396">
    <property type="entry name" value="DsrEFH-like"/>
</dbReference>
<dbReference type="AlphaFoldDB" id="A0A399RR67"/>
<dbReference type="SUPFAM" id="SSF75169">
    <property type="entry name" value="DsrEFH-like"/>
    <property type="match status" value="1"/>
</dbReference>
<evidence type="ECO:0000256" key="5">
    <source>
        <dbReference type="ARBA" id="ARBA00022989"/>
    </source>
</evidence>
<keyword evidence="6 7" id="KW-0472">Membrane</keyword>
<comment type="subcellular location">
    <subcellularLocation>
        <location evidence="1">Cell membrane</location>
        <topology evidence="1">Multi-pass membrane protein</topology>
    </subcellularLocation>
</comment>
<proteinExistence type="inferred from homology"/>
<keyword evidence="4 7" id="KW-0812">Transmembrane</keyword>
<feature type="transmembrane region" description="Helical" evidence="7">
    <location>
        <begin position="81"/>
        <end position="100"/>
    </location>
</feature>
<feature type="transmembrane region" description="Helical" evidence="7">
    <location>
        <begin position="51"/>
        <end position="74"/>
    </location>
</feature>
<dbReference type="PANTHER" id="PTHR33452:SF1">
    <property type="entry name" value="INNER MEMBRANE PROTEIN YPHA-RELATED"/>
    <property type="match status" value="1"/>
</dbReference>
<name>A0A399RR67_9BACT</name>
<evidence type="ECO:0000256" key="4">
    <source>
        <dbReference type="ARBA" id="ARBA00022692"/>
    </source>
</evidence>
<dbReference type="Proteomes" id="UP000266005">
    <property type="component" value="Unassembled WGS sequence"/>
</dbReference>
<dbReference type="EMBL" id="QWGE01000005">
    <property type="protein sequence ID" value="RIJ34206.1"/>
    <property type="molecule type" value="Genomic_DNA"/>
</dbReference>
<dbReference type="InterPro" id="IPR051907">
    <property type="entry name" value="DoxX-like_oxidoreductase"/>
</dbReference>
<keyword evidence="9" id="KW-1185">Reference proteome</keyword>
<evidence type="ECO:0000256" key="3">
    <source>
        <dbReference type="ARBA" id="ARBA00022475"/>
    </source>
</evidence>
<comment type="caution">
    <text evidence="8">The sequence shown here is derived from an EMBL/GenBank/DDBJ whole genome shotgun (WGS) entry which is preliminary data.</text>
</comment>
<dbReference type="RefSeq" id="WP_119433066.1">
    <property type="nucleotide sequence ID" value="NZ_QWGE01000005.1"/>
</dbReference>
<feature type="transmembrane region" description="Helical" evidence="7">
    <location>
        <begin position="152"/>
        <end position="171"/>
    </location>
</feature>
<organism evidence="8 9">
    <name type="scientific">Pontibacter oryzae</name>
    <dbReference type="NCBI Taxonomy" id="2304593"/>
    <lineage>
        <taxon>Bacteria</taxon>
        <taxon>Pseudomonadati</taxon>
        <taxon>Bacteroidota</taxon>
        <taxon>Cytophagia</taxon>
        <taxon>Cytophagales</taxon>
        <taxon>Hymenobacteraceae</taxon>
        <taxon>Pontibacter</taxon>
    </lineage>
</organism>
<evidence type="ECO:0000313" key="9">
    <source>
        <dbReference type="Proteomes" id="UP000266005"/>
    </source>
</evidence>
<dbReference type="InterPro" id="IPR003787">
    <property type="entry name" value="Sulphur_relay_DsrE/F-like"/>
</dbReference>